<dbReference type="SMART" id="SM01321">
    <property type="entry name" value="Y1_Tnp"/>
    <property type="match status" value="1"/>
</dbReference>
<dbReference type="PANTHER" id="PTHR33360:SF2">
    <property type="entry name" value="TRANSPOSASE FOR INSERTION SEQUENCE ELEMENT IS200"/>
    <property type="match status" value="1"/>
</dbReference>
<dbReference type="GO" id="GO:0004803">
    <property type="term" value="F:transposase activity"/>
    <property type="evidence" value="ECO:0007669"/>
    <property type="project" value="InterPro"/>
</dbReference>
<accession>A0A7C9GLT4</accession>
<evidence type="ECO:0000313" key="3">
    <source>
        <dbReference type="Proteomes" id="UP000481739"/>
    </source>
</evidence>
<dbReference type="InterPro" id="IPR036515">
    <property type="entry name" value="Transposase_17_sf"/>
</dbReference>
<comment type="caution">
    <text evidence="2">The sequence shown here is derived from an EMBL/GenBank/DDBJ whole genome shotgun (WGS) entry which is preliminary data.</text>
</comment>
<dbReference type="Pfam" id="PF01797">
    <property type="entry name" value="Y1_Tnp"/>
    <property type="match status" value="1"/>
</dbReference>
<dbReference type="InterPro" id="IPR002686">
    <property type="entry name" value="Transposase_17"/>
</dbReference>
<dbReference type="PANTHER" id="PTHR33360">
    <property type="entry name" value="TRANSPOSASE FOR INSERTION SEQUENCE ELEMENT IS200"/>
    <property type="match status" value="1"/>
</dbReference>
<sequence length="140" mass="16140">MFSILLCLRLTSMQKYKMNRSRHAAFLLHVHLVFVTKYRRKILGERHYAGETCCDFDAELKESHGDLDHVHMLIEYPPTVQLSVLVNSLKAVTSRRLRNEFLDLRGAYGKAVLWSRSYFAGSCGGAPLEVVKQYIQHQRG</sequence>
<dbReference type="GO" id="GO:0003677">
    <property type="term" value="F:DNA binding"/>
    <property type="evidence" value="ECO:0007669"/>
    <property type="project" value="InterPro"/>
</dbReference>
<dbReference type="EMBL" id="WHZZ01000017">
    <property type="protein sequence ID" value="MQL50473.1"/>
    <property type="molecule type" value="Genomic_DNA"/>
</dbReference>
<protein>
    <submittedName>
        <fullName evidence="2">IS200/IS605 family transposase</fullName>
    </submittedName>
</protein>
<dbReference type="Proteomes" id="UP000481739">
    <property type="component" value="Unassembled WGS sequence"/>
</dbReference>
<evidence type="ECO:0000313" key="2">
    <source>
        <dbReference type="EMBL" id="MQL50473.1"/>
    </source>
</evidence>
<dbReference type="AlphaFoldDB" id="A0A7C9GLT4"/>
<reference evidence="2 3" key="1">
    <citation type="journal article" date="2019" name="Nature">
        <title>A new antibiotic selectively kills Gram-negative pathogens.</title>
        <authorList>
            <person name="Imai Y."/>
            <person name="Meyer K.J."/>
            <person name="Iinishi A."/>
            <person name="Favre-Godal Q."/>
            <person name="Green R."/>
            <person name="Manuse S."/>
            <person name="Caboni M."/>
            <person name="Mori M."/>
            <person name="Niles S."/>
            <person name="Ghiglieri M."/>
            <person name="Honrao C."/>
            <person name="Ma X."/>
            <person name="Guo J.J."/>
            <person name="Makriyannis A."/>
            <person name="Linares-Otoya L."/>
            <person name="Boehringer N."/>
            <person name="Wuisan Z.G."/>
            <person name="Kaur H."/>
            <person name="Wu R."/>
            <person name="Mateus A."/>
            <person name="Typas A."/>
            <person name="Savitski M.M."/>
            <person name="Espinoza J.L."/>
            <person name="O'Rourke A."/>
            <person name="Nelson K.E."/>
            <person name="Hiller S."/>
            <person name="Noinaj N."/>
            <person name="Schaeberle T.F."/>
            <person name="D'Onofrio A."/>
            <person name="Lewis K."/>
        </authorList>
    </citation>
    <scope>NUCLEOTIDE SEQUENCE [LARGE SCALE GENOMIC DNA]</scope>
    <source>
        <strain evidence="2 3">HGB 1456</strain>
    </source>
</reference>
<evidence type="ECO:0000259" key="1">
    <source>
        <dbReference type="SMART" id="SM01321"/>
    </source>
</evidence>
<proteinExistence type="predicted"/>
<dbReference type="NCBIfam" id="NF033573">
    <property type="entry name" value="transpos_IS200"/>
    <property type="match status" value="1"/>
</dbReference>
<feature type="domain" description="Transposase IS200-like" evidence="1">
    <location>
        <begin position="25"/>
        <end position="138"/>
    </location>
</feature>
<dbReference type="Gene3D" id="3.30.70.1290">
    <property type="entry name" value="Transposase IS200-like"/>
    <property type="match status" value="1"/>
</dbReference>
<dbReference type="GO" id="GO:0006313">
    <property type="term" value="P:DNA transposition"/>
    <property type="evidence" value="ECO:0007669"/>
    <property type="project" value="InterPro"/>
</dbReference>
<name>A0A7C9GLT4_9GAMM</name>
<organism evidence="2 3">
    <name type="scientific">Photorhabdus khanii</name>
    <dbReference type="NCBI Taxonomy" id="1004150"/>
    <lineage>
        <taxon>Bacteria</taxon>
        <taxon>Pseudomonadati</taxon>
        <taxon>Pseudomonadota</taxon>
        <taxon>Gammaproteobacteria</taxon>
        <taxon>Enterobacterales</taxon>
        <taxon>Morganellaceae</taxon>
        <taxon>Photorhabdus</taxon>
    </lineage>
</organism>
<gene>
    <name evidence="2" type="primary">tnpA</name>
    <name evidence="2" type="ORF">GEA64_22060</name>
</gene>
<dbReference type="SUPFAM" id="SSF143422">
    <property type="entry name" value="Transposase IS200-like"/>
    <property type="match status" value="1"/>
</dbReference>